<proteinExistence type="predicted"/>
<feature type="region of interest" description="Disordered" evidence="1">
    <location>
        <begin position="27"/>
        <end position="131"/>
    </location>
</feature>
<feature type="compositionally biased region" description="Low complexity" evidence="1">
    <location>
        <begin position="251"/>
        <end position="267"/>
    </location>
</feature>
<feature type="region of interest" description="Disordered" evidence="1">
    <location>
        <begin position="177"/>
        <end position="197"/>
    </location>
</feature>
<evidence type="ECO:0000313" key="3">
    <source>
        <dbReference type="Proteomes" id="UP000269721"/>
    </source>
</evidence>
<gene>
    <name evidence="2" type="ORF">BDK51DRAFT_42592</name>
</gene>
<accession>A0A4P9WQX1</accession>
<name>A0A4P9WQX1_9FUNG</name>
<feature type="compositionally biased region" description="Basic and acidic residues" evidence="1">
    <location>
        <begin position="177"/>
        <end position="195"/>
    </location>
</feature>
<dbReference type="Proteomes" id="UP000269721">
    <property type="component" value="Unassembled WGS sequence"/>
</dbReference>
<reference evidence="2" key="1">
    <citation type="submission" date="2018-06" db="EMBL/GenBank/DDBJ databases">
        <title>Leveraging single-cell genomics to expand the Fungal Tree of Life.</title>
        <authorList>
            <consortium name="DOE Joint Genome Institute"/>
            <person name="Ahrendt S.R."/>
            <person name="Quandt C.A."/>
            <person name="Ciobanu D."/>
            <person name="Clum A."/>
            <person name="Salamov A."/>
            <person name="Andreopoulos B."/>
            <person name="Cheng J.-F."/>
            <person name="Woyke T."/>
            <person name="Pelin A."/>
            <person name="Henrissat B."/>
            <person name="Reynolds N."/>
            <person name="Benny G.L."/>
            <person name="Smith M.E."/>
            <person name="James T.Y."/>
            <person name="Grigoriev I.V."/>
        </authorList>
    </citation>
    <scope>NUCLEOTIDE SEQUENCE</scope>
    <source>
        <strain evidence="2">Perch Fen</strain>
    </source>
</reference>
<sequence>MAVQVGLSDSLPFPWVTEYQRQYVWRPSPARSAPPPPHPHAPFPRGSQGDPSPPLSDRDVFVDAPQPVRHEARAPVGEEYLGKEVEQGAGEPQQQRREVEFDPATGEEDAAGDGERAVRGRGSAGTERGRTPNFYSYGWGNVNTPSDENYMKTFNVRVPPSQVEPFVEDRVARMKSFETDRQVRKERPTSAERQRSGALQKYLEARKLVSQASNRFLTEYRRNYVDWRRPPAGIPIRDSAAGDAYPQPETRPQTASAQRPAARSPSPARAPPPPPAPILSGTTLVNPLAETRSLPAAGVSEPLAHAYRERRHFPAMPFSPPRRIPPVPSAASRRDEALALSSEAVGGPHRILAYAVEPPSTWRLAQELLKKSQARVAPDS</sequence>
<dbReference type="InterPro" id="IPR029774">
    <property type="entry name" value="CSAP"/>
</dbReference>
<keyword evidence="3" id="KW-1185">Reference proteome</keyword>
<feature type="compositionally biased region" description="Pro residues" evidence="1">
    <location>
        <begin position="268"/>
        <end position="277"/>
    </location>
</feature>
<dbReference type="Pfam" id="PF15748">
    <property type="entry name" value="CCSAP"/>
    <property type="match status" value="1"/>
</dbReference>
<dbReference type="OrthoDB" id="2127453at2759"/>
<organism evidence="2 3">
    <name type="scientific">Blyttiomyces helicus</name>
    <dbReference type="NCBI Taxonomy" id="388810"/>
    <lineage>
        <taxon>Eukaryota</taxon>
        <taxon>Fungi</taxon>
        <taxon>Fungi incertae sedis</taxon>
        <taxon>Chytridiomycota</taxon>
        <taxon>Chytridiomycota incertae sedis</taxon>
        <taxon>Chytridiomycetes</taxon>
        <taxon>Chytridiomycetes incertae sedis</taxon>
        <taxon>Blyttiomyces</taxon>
    </lineage>
</organism>
<evidence type="ECO:0000256" key="1">
    <source>
        <dbReference type="SAM" id="MobiDB-lite"/>
    </source>
</evidence>
<dbReference type="AlphaFoldDB" id="A0A4P9WQX1"/>
<protein>
    <submittedName>
        <fullName evidence="2">Uncharacterized protein</fullName>
    </submittedName>
</protein>
<feature type="region of interest" description="Disordered" evidence="1">
    <location>
        <begin position="229"/>
        <end position="282"/>
    </location>
</feature>
<feature type="compositionally biased region" description="Pro residues" evidence="1">
    <location>
        <begin position="32"/>
        <end position="42"/>
    </location>
</feature>
<evidence type="ECO:0000313" key="2">
    <source>
        <dbReference type="EMBL" id="RKO93630.1"/>
    </source>
</evidence>
<dbReference type="EMBL" id="KZ994166">
    <property type="protein sequence ID" value="RKO93630.1"/>
    <property type="molecule type" value="Genomic_DNA"/>
</dbReference>